<accession>A0A8J4DRJ9</accession>
<reference evidence="1" key="1">
    <citation type="submission" date="2021-01" db="EMBL/GenBank/DDBJ databases">
        <title>Whole genome shotgun sequence of Virgisporangium aliadipatigenens NBRC 105644.</title>
        <authorList>
            <person name="Komaki H."/>
            <person name="Tamura T."/>
        </authorList>
    </citation>
    <scope>NUCLEOTIDE SEQUENCE</scope>
    <source>
        <strain evidence="1">NBRC 105644</strain>
    </source>
</reference>
<gene>
    <name evidence="1" type="ORF">Val02_37440</name>
</gene>
<sequence length="178" mass="18975">MHVALNTLESRVFHTQSDDPAGLAAGVAGDLAGAWRVVNLPPVDSPEVSPRTYPPRAVYLPDRYVALSTGLDTGPPSGRPSLPAVVLTVHEDDQEGLVVRGPAGAGQLPILEVLGDQLTALVVNRFHPMAPAPFTPRMLLDELVIQRRNWVVPSIELTAPRAAEVLGSKLLDAGLPRH</sequence>
<protein>
    <submittedName>
        <fullName evidence="1">Uncharacterized protein</fullName>
    </submittedName>
</protein>
<evidence type="ECO:0000313" key="1">
    <source>
        <dbReference type="EMBL" id="GIJ46858.1"/>
    </source>
</evidence>
<evidence type="ECO:0000313" key="2">
    <source>
        <dbReference type="Proteomes" id="UP000619260"/>
    </source>
</evidence>
<dbReference type="EMBL" id="BOPF01000012">
    <property type="protein sequence ID" value="GIJ46858.1"/>
    <property type="molecule type" value="Genomic_DNA"/>
</dbReference>
<comment type="caution">
    <text evidence="1">The sequence shown here is derived from an EMBL/GenBank/DDBJ whole genome shotgun (WGS) entry which is preliminary data.</text>
</comment>
<keyword evidence="2" id="KW-1185">Reference proteome</keyword>
<dbReference type="AlphaFoldDB" id="A0A8J4DRJ9"/>
<name>A0A8J4DRJ9_9ACTN</name>
<proteinExistence type="predicted"/>
<dbReference type="Proteomes" id="UP000619260">
    <property type="component" value="Unassembled WGS sequence"/>
</dbReference>
<organism evidence="1 2">
    <name type="scientific">Virgisporangium aliadipatigenens</name>
    <dbReference type="NCBI Taxonomy" id="741659"/>
    <lineage>
        <taxon>Bacteria</taxon>
        <taxon>Bacillati</taxon>
        <taxon>Actinomycetota</taxon>
        <taxon>Actinomycetes</taxon>
        <taxon>Micromonosporales</taxon>
        <taxon>Micromonosporaceae</taxon>
        <taxon>Virgisporangium</taxon>
    </lineage>
</organism>